<dbReference type="AlphaFoldDB" id="A0A8D4VNA4"/>
<organism evidence="1 2">
    <name type="scientific">Methylogaea oryzae</name>
    <dbReference type="NCBI Taxonomy" id="1295382"/>
    <lineage>
        <taxon>Bacteria</taxon>
        <taxon>Pseudomonadati</taxon>
        <taxon>Pseudomonadota</taxon>
        <taxon>Gammaproteobacteria</taxon>
        <taxon>Methylococcales</taxon>
        <taxon>Methylococcaceae</taxon>
        <taxon>Methylogaea</taxon>
    </lineage>
</organism>
<evidence type="ECO:0000313" key="2">
    <source>
        <dbReference type="Proteomes" id="UP000824988"/>
    </source>
</evidence>
<reference evidence="1" key="1">
    <citation type="submission" date="2019-06" db="EMBL/GenBank/DDBJ databases">
        <title>Complete genome sequence of Methylogaea oryzae strain JCM16910.</title>
        <authorList>
            <person name="Asakawa S."/>
        </authorList>
    </citation>
    <scope>NUCLEOTIDE SEQUENCE</scope>
    <source>
        <strain evidence="1">E10</strain>
    </source>
</reference>
<protein>
    <submittedName>
        <fullName evidence="1">Uncharacterized protein</fullName>
    </submittedName>
</protein>
<dbReference type="RefSeq" id="WP_221048380.1">
    <property type="nucleotide sequence ID" value="NZ_AP019782.1"/>
</dbReference>
<proteinExistence type="predicted"/>
<keyword evidence="2" id="KW-1185">Reference proteome</keyword>
<dbReference type="EMBL" id="AP019782">
    <property type="protein sequence ID" value="BBL70359.1"/>
    <property type="molecule type" value="Genomic_DNA"/>
</dbReference>
<sequence>MDLSTRLRKTAGHATNGALTRLLLDAAEALESLTARPTADERQLRNAVEALAAADECGAIVRTLARGGLGDGHPLTDRLAALAASLAEYADTYQHPLAVDGHTDHRYELV</sequence>
<gene>
    <name evidence="1" type="ORF">MoryE10_09650</name>
</gene>
<accession>A0A8D4VNA4</accession>
<dbReference type="KEGG" id="moz:MoryE10_09650"/>
<evidence type="ECO:0000313" key="1">
    <source>
        <dbReference type="EMBL" id="BBL70359.1"/>
    </source>
</evidence>
<name>A0A8D4VNA4_9GAMM</name>
<dbReference type="Proteomes" id="UP000824988">
    <property type="component" value="Chromosome"/>
</dbReference>